<evidence type="ECO:0000313" key="8">
    <source>
        <dbReference type="EMBL" id="QGP92354.1"/>
    </source>
</evidence>
<dbReference type="InterPro" id="IPR045747">
    <property type="entry name" value="CRISPR-assoc_prot_Cas6_N_sf"/>
</dbReference>
<dbReference type="Gene3D" id="3.30.70.1900">
    <property type="match status" value="1"/>
</dbReference>
<dbReference type="Gene3D" id="3.30.70.1890">
    <property type="match status" value="1"/>
</dbReference>
<dbReference type="GO" id="GO:0016788">
    <property type="term" value="F:hydrolase activity, acting on ester bonds"/>
    <property type="evidence" value="ECO:0007669"/>
    <property type="project" value="InterPro"/>
</dbReference>
<evidence type="ECO:0000259" key="7">
    <source>
        <dbReference type="Pfam" id="PF01881"/>
    </source>
</evidence>
<dbReference type="InterPro" id="IPR049435">
    <property type="entry name" value="Cas_Cas6_C"/>
</dbReference>
<keyword evidence="2" id="KW-0694">RNA-binding</keyword>
<gene>
    <name evidence="8" type="ORF">MGLY_17290</name>
</gene>
<comment type="similarity">
    <text evidence="1 4">Belongs to the CRISPR-associated protein Cas6/Cse3/CasE family.</text>
</comment>
<dbReference type="Proteomes" id="UP000425916">
    <property type="component" value="Chromosome"/>
</dbReference>
<dbReference type="CDD" id="cd21140">
    <property type="entry name" value="Cas6_I-like"/>
    <property type="match status" value="1"/>
</dbReference>
<dbReference type="PANTHER" id="PTHR36984:SF1">
    <property type="entry name" value="CRISPR-ASSOCIATED ENDORIBONUCLEASE CAS6 1"/>
    <property type="match status" value="1"/>
</dbReference>
<dbReference type="AlphaFoldDB" id="A0A6I5ZQS3"/>
<evidence type="ECO:0000256" key="1">
    <source>
        <dbReference type="ARBA" id="ARBA00005937"/>
    </source>
</evidence>
<dbReference type="InterPro" id="IPR010156">
    <property type="entry name" value="CRISPR-assoc_prot_Cas6"/>
</dbReference>
<dbReference type="GO" id="GO:0051607">
    <property type="term" value="P:defense response to virus"/>
    <property type="evidence" value="ECO:0007669"/>
    <property type="project" value="UniProtKB-KW"/>
</dbReference>
<dbReference type="Pfam" id="PF01881">
    <property type="entry name" value="Cas_Cas6_C"/>
    <property type="match status" value="1"/>
</dbReference>
<accession>A0A6I5ZQS3</accession>
<dbReference type="Pfam" id="PF21350">
    <property type="entry name" value="Cas6_I-A"/>
    <property type="match status" value="1"/>
</dbReference>
<dbReference type="EMBL" id="CP046244">
    <property type="protein sequence ID" value="QGP92354.1"/>
    <property type="molecule type" value="Genomic_DNA"/>
</dbReference>
<evidence type="ECO:0000256" key="3">
    <source>
        <dbReference type="ARBA" id="ARBA00023118"/>
    </source>
</evidence>
<feature type="site" description="Transition state stabilizer" evidence="5">
    <location>
        <position position="54"/>
    </location>
</feature>
<evidence type="ECO:0000256" key="6">
    <source>
        <dbReference type="PIRSR" id="PIRSR005054-50"/>
    </source>
</evidence>
<keyword evidence="9" id="KW-1185">Reference proteome</keyword>
<feature type="active site" description="Proton donor" evidence="6">
    <location>
        <position position="42"/>
    </location>
</feature>
<proteinExistence type="inferred from homology"/>
<sequence>MRLQVTLAPQHGSITEVMPNYNHFLQSAIYANLSPALANYLHTRGFRHGERAFKLFTFSRLMGKRLKGLDNGKLVFEGKLNLVISSPIDEFISDLGFNLLCNGKLKLGTIDLAIEGIEARQEEIKGKELIVHTLSPVVTCSTLIKPGGGKYTCYYQPGEGEFLQQITMNLLKKYYLWQGDVINPKEANLEIKAMGPSRQIITTFKGIIIKGYMCRLRIKGPINLLHLAIDAGLGAKNSMGFGCLEVERNWR</sequence>
<comment type="function">
    <text evidence="4">CRISPR (clustered regularly interspaced short palindromic repeat), is an adaptive immune system that provides protection against mobile genetic elements (viruses, transposable elements and conjugative plasmids). CRISPR clusters contain sequences complementary to antecedent mobile elements and target invading nucleic acids. CRISPR clusters are transcribed and processed into CRISPR RNA (crRNA).</text>
</comment>
<dbReference type="GO" id="GO:0003723">
    <property type="term" value="F:RNA binding"/>
    <property type="evidence" value="ECO:0007669"/>
    <property type="project" value="UniProtKB-KW"/>
</dbReference>
<dbReference type="PANTHER" id="PTHR36984">
    <property type="entry name" value="CRISPR-ASSOCIATED ENDORIBONUCLEASE CAS6 1"/>
    <property type="match status" value="1"/>
</dbReference>
<dbReference type="NCBIfam" id="TIGR01877">
    <property type="entry name" value="cas_cas6"/>
    <property type="match status" value="1"/>
</dbReference>
<feature type="active site" description="Proton acceptor" evidence="6">
    <location>
        <position position="30"/>
    </location>
</feature>
<organism evidence="8 9">
    <name type="scientific">Neomoorella glycerini</name>
    <dbReference type="NCBI Taxonomy" id="55779"/>
    <lineage>
        <taxon>Bacteria</taxon>
        <taxon>Bacillati</taxon>
        <taxon>Bacillota</taxon>
        <taxon>Clostridia</taxon>
        <taxon>Neomoorellales</taxon>
        <taxon>Neomoorellaceae</taxon>
        <taxon>Neomoorella</taxon>
    </lineage>
</organism>
<reference evidence="8 9" key="1">
    <citation type="submission" date="2019-11" db="EMBL/GenBank/DDBJ databases">
        <title>Genome sequence of Moorella glycerini DSM11254.</title>
        <authorList>
            <person name="Poehlein A."/>
            <person name="Boeer T."/>
            <person name="Daniel R."/>
        </authorList>
    </citation>
    <scope>NUCLEOTIDE SEQUENCE [LARGE SCALE GENOMIC DNA]</scope>
    <source>
        <strain evidence="8 9">DSM 11254</strain>
    </source>
</reference>
<protein>
    <recommendedName>
        <fullName evidence="4">CRISPR-associated endoribonuclease</fullName>
    </recommendedName>
</protein>
<keyword evidence="3" id="KW-0051">Antiviral defense</keyword>
<evidence type="ECO:0000256" key="2">
    <source>
        <dbReference type="ARBA" id="ARBA00022884"/>
    </source>
</evidence>
<name>A0A6I5ZQS3_9FIRM</name>
<feature type="domain" description="CRISPR associated protein Cas6 C-terminal" evidence="7">
    <location>
        <begin position="121"/>
        <end position="246"/>
    </location>
</feature>
<evidence type="ECO:0000256" key="5">
    <source>
        <dbReference type="PIRSR" id="PIRSR005054-1"/>
    </source>
</evidence>
<evidence type="ECO:0000256" key="4">
    <source>
        <dbReference type="PIRNR" id="PIRNR005054"/>
    </source>
</evidence>
<dbReference type="PIRSF" id="PIRSF005054">
    <property type="entry name" value="PF1131"/>
    <property type="match status" value="1"/>
</dbReference>
<evidence type="ECO:0000313" key="9">
    <source>
        <dbReference type="Proteomes" id="UP000425916"/>
    </source>
</evidence>